<organism evidence="2 3">
    <name type="scientific">Actinoplanes sichuanensis</name>
    <dbReference type="NCBI Taxonomy" id="512349"/>
    <lineage>
        <taxon>Bacteria</taxon>
        <taxon>Bacillati</taxon>
        <taxon>Actinomycetota</taxon>
        <taxon>Actinomycetes</taxon>
        <taxon>Micromonosporales</taxon>
        <taxon>Micromonosporaceae</taxon>
        <taxon>Actinoplanes</taxon>
    </lineage>
</organism>
<proteinExistence type="predicted"/>
<feature type="domain" description="HTH cro/C1-type" evidence="1">
    <location>
        <begin position="18"/>
        <end position="72"/>
    </location>
</feature>
<dbReference type="Pfam" id="PF13560">
    <property type="entry name" value="HTH_31"/>
    <property type="match status" value="1"/>
</dbReference>
<dbReference type="SMART" id="SM00530">
    <property type="entry name" value="HTH_XRE"/>
    <property type="match status" value="1"/>
</dbReference>
<gene>
    <name evidence="2" type="ORF">ACFQ5G_07095</name>
</gene>
<dbReference type="PROSITE" id="PS50943">
    <property type="entry name" value="HTH_CROC1"/>
    <property type="match status" value="1"/>
</dbReference>
<protein>
    <submittedName>
        <fullName evidence="2">Helix-turn-helix domain-containing protein</fullName>
    </submittedName>
</protein>
<dbReference type="CDD" id="cd00093">
    <property type="entry name" value="HTH_XRE"/>
    <property type="match status" value="1"/>
</dbReference>
<dbReference type="InterPro" id="IPR043917">
    <property type="entry name" value="DUF5753"/>
</dbReference>
<reference evidence="3" key="1">
    <citation type="journal article" date="2019" name="Int. J. Syst. Evol. Microbiol.">
        <title>The Global Catalogue of Microorganisms (GCM) 10K type strain sequencing project: providing services to taxonomists for standard genome sequencing and annotation.</title>
        <authorList>
            <consortium name="The Broad Institute Genomics Platform"/>
            <consortium name="The Broad Institute Genome Sequencing Center for Infectious Disease"/>
            <person name="Wu L."/>
            <person name="Ma J."/>
        </authorList>
    </citation>
    <scope>NUCLEOTIDE SEQUENCE [LARGE SCALE GENOMIC DNA]</scope>
    <source>
        <strain evidence="3">CCM 7526</strain>
    </source>
</reference>
<dbReference type="InterPro" id="IPR001387">
    <property type="entry name" value="Cro/C1-type_HTH"/>
</dbReference>
<dbReference type="Gene3D" id="1.10.260.40">
    <property type="entry name" value="lambda repressor-like DNA-binding domains"/>
    <property type="match status" value="1"/>
</dbReference>
<comment type="caution">
    <text evidence="2">The sequence shown here is derived from an EMBL/GenBank/DDBJ whole genome shotgun (WGS) entry which is preliminary data.</text>
</comment>
<name>A0ABW4A3L8_9ACTN</name>
<dbReference type="EMBL" id="JBHTMK010000007">
    <property type="protein sequence ID" value="MFD1365106.1"/>
    <property type="molecule type" value="Genomic_DNA"/>
</dbReference>
<evidence type="ECO:0000313" key="3">
    <source>
        <dbReference type="Proteomes" id="UP001597183"/>
    </source>
</evidence>
<dbReference type="RefSeq" id="WP_317795164.1">
    <property type="nucleotide sequence ID" value="NZ_AP028461.1"/>
</dbReference>
<dbReference type="SUPFAM" id="SSF47413">
    <property type="entry name" value="lambda repressor-like DNA-binding domains"/>
    <property type="match status" value="1"/>
</dbReference>
<dbReference type="Proteomes" id="UP001597183">
    <property type="component" value="Unassembled WGS sequence"/>
</dbReference>
<sequence>MPGDPGPMVRRRQLSALLRQYRLAAGMSVKEVAEQMYEASSKITRIEKGQRLATVRDIVDLCRIYGLPAETRDHLTELAKGSRERQWWQRPDINLPTQTYIGMERAATSIFSYQLAVFPGLLQTPDYADAVLLTWFPDPDKRRELVAARMRRQAILQRPDPPELQVVLDEAVIRRMVGGPQVFHDQLAHVIDQALTGGCDLRIVPFSAGSHQGIKNSFTVLQFGDITSPAGDALLSGIVWLELSDGEKALDEGDDVTFHMSQFAKIRAQALTSEESLTLLRTTAAGV</sequence>
<dbReference type="Pfam" id="PF19054">
    <property type="entry name" value="DUF5753"/>
    <property type="match status" value="1"/>
</dbReference>
<dbReference type="InterPro" id="IPR010982">
    <property type="entry name" value="Lambda_DNA-bd_dom_sf"/>
</dbReference>
<accession>A0ABW4A3L8</accession>
<keyword evidence="3" id="KW-1185">Reference proteome</keyword>
<evidence type="ECO:0000259" key="1">
    <source>
        <dbReference type="PROSITE" id="PS50943"/>
    </source>
</evidence>
<evidence type="ECO:0000313" key="2">
    <source>
        <dbReference type="EMBL" id="MFD1365106.1"/>
    </source>
</evidence>